<proteinExistence type="inferred from homology"/>
<dbReference type="Proteomes" id="UP000215305">
    <property type="component" value="Unassembled WGS sequence"/>
</dbReference>
<evidence type="ECO:0000313" key="6">
    <source>
        <dbReference type="Proteomes" id="UP000215305"/>
    </source>
</evidence>
<dbReference type="Gene3D" id="1.20.1050.130">
    <property type="match status" value="1"/>
</dbReference>
<dbReference type="GO" id="GO:0044550">
    <property type="term" value="P:secondary metabolite biosynthetic process"/>
    <property type="evidence" value="ECO:0007669"/>
    <property type="project" value="UniProtKB-ARBA"/>
</dbReference>
<dbReference type="Gene3D" id="3.40.50.720">
    <property type="entry name" value="NAD(P)-binding Rossmann-like Domain"/>
    <property type="match status" value="1"/>
</dbReference>
<dbReference type="VEuPathDB" id="FungiDB:CDV56_100224"/>
<name>A0A397G076_ASPTH</name>
<comment type="similarity">
    <text evidence="1">Belongs to the short-chain dehydrogenases/reductases (SDR) family.</text>
</comment>
<dbReference type="Pfam" id="PF00106">
    <property type="entry name" value="adh_short"/>
    <property type="match status" value="1"/>
</dbReference>
<gene>
    <name evidence="5" type="ORF">CDV56_100224</name>
</gene>
<evidence type="ECO:0000256" key="2">
    <source>
        <dbReference type="ARBA" id="ARBA00022857"/>
    </source>
</evidence>
<dbReference type="SUPFAM" id="SSF51735">
    <property type="entry name" value="NAD(P)-binding Rossmann-fold domains"/>
    <property type="match status" value="1"/>
</dbReference>
<keyword evidence="3" id="KW-0560">Oxidoreductase</keyword>
<dbReference type="PANTHER" id="PTHR43669:SF11">
    <property type="entry name" value="SHORT-CHAIN DEHYDROGENASE_OXIDOREDUCTASE"/>
    <property type="match status" value="1"/>
</dbReference>
<dbReference type="STRING" id="41047.A0A397G076"/>
<dbReference type="RefSeq" id="XP_026609614.1">
    <property type="nucleotide sequence ID" value="XM_026753843.1"/>
</dbReference>
<dbReference type="InterPro" id="IPR002347">
    <property type="entry name" value="SDR_fam"/>
</dbReference>
<dbReference type="InterPro" id="IPR036291">
    <property type="entry name" value="NAD(P)-bd_dom_sf"/>
</dbReference>
<keyword evidence="2" id="KW-0521">NADP</keyword>
<dbReference type="Pfam" id="PF02798">
    <property type="entry name" value="GST_N"/>
    <property type="match status" value="1"/>
</dbReference>
<evidence type="ECO:0000259" key="4">
    <source>
        <dbReference type="PROSITE" id="PS50404"/>
    </source>
</evidence>
<organism evidence="5 6">
    <name type="scientific">Aspergillus thermomutatus</name>
    <name type="common">Neosartorya pseudofischeri</name>
    <dbReference type="NCBI Taxonomy" id="41047"/>
    <lineage>
        <taxon>Eukaryota</taxon>
        <taxon>Fungi</taxon>
        <taxon>Dikarya</taxon>
        <taxon>Ascomycota</taxon>
        <taxon>Pezizomycotina</taxon>
        <taxon>Eurotiomycetes</taxon>
        <taxon>Eurotiomycetidae</taxon>
        <taxon>Eurotiales</taxon>
        <taxon>Aspergillaceae</taxon>
        <taxon>Aspergillus</taxon>
        <taxon>Aspergillus subgen. Fumigati</taxon>
    </lineage>
</organism>
<dbReference type="PROSITE" id="PS50404">
    <property type="entry name" value="GST_NTER"/>
    <property type="match status" value="1"/>
</dbReference>
<comment type="caution">
    <text evidence="5">The sequence shown here is derived from an EMBL/GenBank/DDBJ whole genome shotgun (WGS) entry which is preliminary data.</text>
</comment>
<dbReference type="InterPro" id="IPR020904">
    <property type="entry name" value="Sc_DH/Rdtase_CS"/>
</dbReference>
<dbReference type="SUPFAM" id="SSF52833">
    <property type="entry name" value="Thioredoxin-like"/>
    <property type="match status" value="1"/>
</dbReference>
<protein>
    <recommendedName>
        <fullName evidence="4">GST N-terminal domain-containing protein</fullName>
    </recommendedName>
</protein>
<keyword evidence="6" id="KW-1185">Reference proteome</keyword>
<evidence type="ECO:0000256" key="1">
    <source>
        <dbReference type="ARBA" id="ARBA00006484"/>
    </source>
</evidence>
<feature type="domain" description="GST N-terminal" evidence="4">
    <location>
        <begin position="269"/>
        <end position="324"/>
    </location>
</feature>
<dbReference type="PANTHER" id="PTHR43669">
    <property type="entry name" value="5-KETO-D-GLUCONATE 5-REDUCTASE"/>
    <property type="match status" value="1"/>
</dbReference>
<accession>A0A397G076</accession>
<evidence type="ECO:0000313" key="5">
    <source>
        <dbReference type="EMBL" id="RHZ43224.1"/>
    </source>
</evidence>
<dbReference type="OrthoDB" id="37659at2759"/>
<dbReference type="InterPro" id="IPR036249">
    <property type="entry name" value="Thioredoxin-like_sf"/>
</dbReference>
<dbReference type="PROSITE" id="PS00061">
    <property type="entry name" value="ADH_SHORT"/>
    <property type="match status" value="1"/>
</dbReference>
<feature type="non-terminal residue" evidence="5">
    <location>
        <position position="1"/>
    </location>
</feature>
<dbReference type="InterPro" id="IPR004045">
    <property type="entry name" value="Glutathione_S-Trfase_N"/>
</dbReference>
<dbReference type="AlphaFoldDB" id="A0A397G076"/>
<dbReference type="GO" id="GO:0016491">
    <property type="term" value="F:oxidoreductase activity"/>
    <property type="evidence" value="ECO:0007669"/>
    <property type="project" value="UniProtKB-KW"/>
</dbReference>
<dbReference type="EMBL" id="NKHU02000466">
    <property type="protein sequence ID" value="RHZ43224.1"/>
    <property type="molecule type" value="Genomic_DNA"/>
</dbReference>
<sequence length="380" mass="43201">IGRAFADTLIQHGCFVIVVGRRQEHLDAFVEEHGVEKAASFQFDINRLDAIPSFAKSVTSSHPDLDCVFVNSGIQRRSFFSEPGSIDINDIQMEMTVNYVSYVALAKEFLPFLLAKDATPTSLIFTSSNLALVPILRCSNYCASKAALHQWILCLREQLKGTSIKVIEIFPPIVHTELHDEKHQPDMAEMVRGRSFGMPVEQFTQEAMQRLLAGDDQIPVGLSNIAFNSWEQQRQAAFRHVVEMMRKAATCYRSAPSASFWSWQRRESRFEFVPSDFMKGAHKLPAYTEKHPFGLIPLLEDGTFRVFESRAIARYIATKFQNQGTPLTPAAGDLQAWALFDQWASVEQNNFYCYVEQILTQKMWNQYRGLPTIDAILDDN</sequence>
<reference evidence="5" key="1">
    <citation type="submission" date="2018-08" db="EMBL/GenBank/DDBJ databases">
        <title>Draft genome sequence of azole-resistant Aspergillus thermomutatus (Neosartorya pseudofischeri) strain HMR AF 39, isolated from a human nasal aspirate.</title>
        <authorList>
            <person name="Parent-Michaud M."/>
            <person name="Dufresne P.J."/>
            <person name="Fournier E."/>
            <person name="Martineau C."/>
            <person name="Moreira S."/>
            <person name="Perkins V."/>
            <person name="De Repentigny L."/>
            <person name="Dufresne S.F."/>
        </authorList>
    </citation>
    <scope>NUCLEOTIDE SEQUENCE [LARGE SCALE GENOMIC DNA]</scope>
    <source>
        <strain evidence="5">HMR AF 39</strain>
    </source>
</reference>
<dbReference type="GeneID" id="38122198"/>
<evidence type="ECO:0000256" key="3">
    <source>
        <dbReference type="ARBA" id="ARBA00023002"/>
    </source>
</evidence>